<dbReference type="Gene3D" id="3.30.710.10">
    <property type="entry name" value="Potassium Channel Kv1.1, Chain A"/>
    <property type="match status" value="1"/>
</dbReference>
<name>A0ABR4CL29_9HELO</name>
<feature type="domain" description="BTB" evidence="1">
    <location>
        <begin position="25"/>
        <end position="96"/>
    </location>
</feature>
<dbReference type="InterPro" id="IPR000210">
    <property type="entry name" value="BTB/POZ_dom"/>
</dbReference>
<evidence type="ECO:0000313" key="3">
    <source>
        <dbReference type="Proteomes" id="UP001595075"/>
    </source>
</evidence>
<reference evidence="2 3" key="1">
    <citation type="journal article" date="2024" name="Commun. Biol.">
        <title>Comparative genomic analysis of thermophilic fungi reveals convergent evolutionary adaptations and gene losses.</title>
        <authorList>
            <person name="Steindorff A.S."/>
            <person name="Aguilar-Pontes M.V."/>
            <person name="Robinson A.J."/>
            <person name="Andreopoulos B."/>
            <person name="LaButti K."/>
            <person name="Kuo A."/>
            <person name="Mondo S."/>
            <person name="Riley R."/>
            <person name="Otillar R."/>
            <person name="Haridas S."/>
            <person name="Lipzen A."/>
            <person name="Grimwood J."/>
            <person name="Schmutz J."/>
            <person name="Clum A."/>
            <person name="Reid I.D."/>
            <person name="Moisan M.C."/>
            <person name="Butler G."/>
            <person name="Nguyen T.T.M."/>
            <person name="Dewar K."/>
            <person name="Conant G."/>
            <person name="Drula E."/>
            <person name="Henrissat B."/>
            <person name="Hansel C."/>
            <person name="Singer S."/>
            <person name="Hutchinson M.I."/>
            <person name="de Vries R.P."/>
            <person name="Natvig D.O."/>
            <person name="Powell A.J."/>
            <person name="Tsang A."/>
            <person name="Grigoriev I.V."/>
        </authorList>
    </citation>
    <scope>NUCLEOTIDE SEQUENCE [LARGE SCALE GENOMIC DNA]</scope>
    <source>
        <strain evidence="2 3">CBS 494.80</strain>
    </source>
</reference>
<dbReference type="PANTHER" id="PTHR47843">
    <property type="entry name" value="BTB DOMAIN-CONTAINING PROTEIN-RELATED"/>
    <property type="match status" value="1"/>
</dbReference>
<dbReference type="EMBL" id="JAZHXI010000006">
    <property type="protein sequence ID" value="KAL2070635.1"/>
    <property type="molecule type" value="Genomic_DNA"/>
</dbReference>
<keyword evidence="3" id="KW-1185">Reference proteome</keyword>
<dbReference type="InterPro" id="IPR011333">
    <property type="entry name" value="SKP1/BTB/POZ_sf"/>
</dbReference>
<comment type="caution">
    <text evidence="2">The sequence shown here is derived from an EMBL/GenBank/DDBJ whole genome shotgun (WGS) entry which is preliminary data.</text>
</comment>
<sequence>MPKRNGAAIDERPHKKAKLIGGFNETITLKVGIEPETKAFSVHKAVLCEVSSFFKAACNPTWMKNEDKVIRLPDDNPEAIQAMIYWMYQDKLGITDDEYEAPTRSGEALDTFWGLLVKIYIVGDKYDLPGLRNQVIDTLIYEMENVGDEFPMGIIPYIYEHTIGPENPLRKLTIASMKRYLSSRTLLANKEILCPGFLYELTFALVKDCEYRDEDEDNLSIDFCERFHSHADPNKICVKLRARDIVENVKD</sequence>
<gene>
    <name evidence="2" type="ORF">VTL71DRAFT_13661</name>
</gene>
<proteinExistence type="predicted"/>
<dbReference type="SMART" id="SM00225">
    <property type="entry name" value="BTB"/>
    <property type="match status" value="1"/>
</dbReference>
<dbReference type="PROSITE" id="PS50097">
    <property type="entry name" value="BTB"/>
    <property type="match status" value="1"/>
</dbReference>
<dbReference type="Pfam" id="PF00651">
    <property type="entry name" value="BTB"/>
    <property type="match status" value="1"/>
</dbReference>
<dbReference type="CDD" id="cd18186">
    <property type="entry name" value="BTB_POZ_ZBTB_KLHL-like"/>
    <property type="match status" value="1"/>
</dbReference>
<evidence type="ECO:0000259" key="1">
    <source>
        <dbReference type="PROSITE" id="PS50097"/>
    </source>
</evidence>
<dbReference type="SUPFAM" id="SSF54695">
    <property type="entry name" value="POZ domain"/>
    <property type="match status" value="1"/>
</dbReference>
<dbReference type="PANTHER" id="PTHR47843:SF2">
    <property type="entry name" value="BTB DOMAIN-CONTAINING PROTEIN"/>
    <property type="match status" value="1"/>
</dbReference>
<organism evidence="2 3">
    <name type="scientific">Oculimacula yallundae</name>
    <dbReference type="NCBI Taxonomy" id="86028"/>
    <lineage>
        <taxon>Eukaryota</taxon>
        <taxon>Fungi</taxon>
        <taxon>Dikarya</taxon>
        <taxon>Ascomycota</taxon>
        <taxon>Pezizomycotina</taxon>
        <taxon>Leotiomycetes</taxon>
        <taxon>Helotiales</taxon>
        <taxon>Ploettnerulaceae</taxon>
        <taxon>Oculimacula</taxon>
    </lineage>
</organism>
<evidence type="ECO:0000313" key="2">
    <source>
        <dbReference type="EMBL" id="KAL2070635.1"/>
    </source>
</evidence>
<accession>A0ABR4CL29</accession>
<protein>
    <recommendedName>
        <fullName evidence="1">BTB domain-containing protein</fullName>
    </recommendedName>
</protein>
<dbReference type="Proteomes" id="UP001595075">
    <property type="component" value="Unassembled WGS sequence"/>
</dbReference>